<dbReference type="GO" id="GO:0043565">
    <property type="term" value="F:sequence-specific DNA binding"/>
    <property type="evidence" value="ECO:0007669"/>
    <property type="project" value="InterPro"/>
</dbReference>
<evidence type="ECO:0000313" key="7">
    <source>
        <dbReference type="Proteomes" id="UP000449906"/>
    </source>
</evidence>
<dbReference type="PROSITE" id="PS00041">
    <property type="entry name" value="HTH_ARAC_FAMILY_1"/>
    <property type="match status" value="1"/>
</dbReference>
<keyword evidence="2" id="KW-0238">DNA-binding</keyword>
<dbReference type="Pfam" id="PF12833">
    <property type="entry name" value="HTH_18"/>
    <property type="match status" value="1"/>
</dbReference>
<evidence type="ECO:0000256" key="2">
    <source>
        <dbReference type="ARBA" id="ARBA00023125"/>
    </source>
</evidence>
<proteinExistence type="predicted"/>
<comment type="caution">
    <text evidence="6">The sequence shown here is derived from an EMBL/GenBank/DDBJ whole genome shotgun (WGS) entry which is preliminary data.</text>
</comment>
<accession>A0A7J5E2J6</accession>
<evidence type="ECO:0000313" key="6">
    <source>
        <dbReference type="EMBL" id="KAB2812510.1"/>
    </source>
</evidence>
<sequence length="377" mass="41505">MAGGVGGARWVRRVKARRATSNAGRRYPRMRVDRPGGEAQGWPMPGWFEINSADRPAPQRPEYWRNAVCDQFVPLAVEPGGGLLHGRVAGGDVAELRLRRIRATQHGFERRARDIRVADPEVLHLLLLDHGETLVEQDDRTATMAPGDLLLYDSSRPFRFRTAGEFQFTICLMPKRLLPVPERVQRTWTARALATRHGVAAAVAPLLASLARHGSTADAAQQLALQQAMVSMYVALLSETGIAGRPPDVNLSLAKSHIARHLGDPRLCPADVAAACSISLSYLHRLFANDGTTVAGYVREQRLQAAHRDLLEAAVQQPVAQIAERWGITDPAHFSRMFKKRFGSSPAELRRRWHVESPGQASGDARPRQAGFSSAAR</sequence>
<dbReference type="SUPFAM" id="SSF46689">
    <property type="entry name" value="Homeodomain-like"/>
    <property type="match status" value="1"/>
</dbReference>
<evidence type="ECO:0000256" key="1">
    <source>
        <dbReference type="ARBA" id="ARBA00023015"/>
    </source>
</evidence>
<dbReference type="InterPro" id="IPR018060">
    <property type="entry name" value="HTH_AraC"/>
</dbReference>
<dbReference type="InterPro" id="IPR018062">
    <property type="entry name" value="HTH_AraC-typ_CS"/>
</dbReference>
<evidence type="ECO:0000259" key="5">
    <source>
        <dbReference type="PROSITE" id="PS01124"/>
    </source>
</evidence>
<evidence type="ECO:0000256" key="3">
    <source>
        <dbReference type="ARBA" id="ARBA00023163"/>
    </source>
</evidence>
<dbReference type="Pfam" id="PF14525">
    <property type="entry name" value="AraC_binding_2"/>
    <property type="match status" value="1"/>
</dbReference>
<dbReference type="PRINTS" id="PR00032">
    <property type="entry name" value="HTHARAC"/>
</dbReference>
<dbReference type="PANTHER" id="PTHR46796:SF6">
    <property type="entry name" value="ARAC SUBFAMILY"/>
    <property type="match status" value="1"/>
</dbReference>
<dbReference type="InterPro" id="IPR035418">
    <property type="entry name" value="AraC-bd_2"/>
</dbReference>
<dbReference type="AlphaFoldDB" id="A0A7J5E2J6"/>
<dbReference type="Gene3D" id="1.10.10.60">
    <property type="entry name" value="Homeodomain-like"/>
    <property type="match status" value="1"/>
</dbReference>
<dbReference type="Proteomes" id="UP000449906">
    <property type="component" value="Unassembled WGS sequence"/>
</dbReference>
<protein>
    <submittedName>
        <fullName evidence="6">Helix-turn-helix domain-containing protein</fullName>
    </submittedName>
</protein>
<feature type="domain" description="HTH araC/xylS-type" evidence="5">
    <location>
        <begin position="252"/>
        <end position="352"/>
    </location>
</feature>
<dbReference type="GO" id="GO:0003700">
    <property type="term" value="F:DNA-binding transcription factor activity"/>
    <property type="evidence" value="ECO:0007669"/>
    <property type="project" value="InterPro"/>
</dbReference>
<reference evidence="6 7" key="1">
    <citation type="submission" date="2019-09" db="EMBL/GenBank/DDBJ databases">
        <title>Pimelobacter sp. isolated from Paulinella.</title>
        <authorList>
            <person name="Jeong S.E."/>
        </authorList>
    </citation>
    <scope>NUCLEOTIDE SEQUENCE [LARGE SCALE GENOMIC DNA]</scope>
    <source>
        <strain evidence="6 7">Pch-N</strain>
    </source>
</reference>
<feature type="region of interest" description="Disordered" evidence="4">
    <location>
        <begin position="353"/>
        <end position="377"/>
    </location>
</feature>
<organism evidence="6 7">
    <name type="scientific">Nocardioides simplex</name>
    <name type="common">Arthrobacter simplex</name>
    <dbReference type="NCBI Taxonomy" id="2045"/>
    <lineage>
        <taxon>Bacteria</taxon>
        <taxon>Bacillati</taxon>
        <taxon>Actinomycetota</taxon>
        <taxon>Actinomycetes</taxon>
        <taxon>Propionibacteriales</taxon>
        <taxon>Nocardioidaceae</taxon>
        <taxon>Pimelobacter</taxon>
    </lineage>
</organism>
<dbReference type="InterPro" id="IPR020449">
    <property type="entry name" value="Tscrpt_reg_AraC-type_HTH"/>
</dbReference>
<name>A0A7J5E2J6_NOCSI</name>
<evidence type="ECO:0000256" key="4">
    <source>
        <dbReference type="SAM" id="MobiDB-lite"/>
    </source>
</evidence>
<dbReference type="PANTHER" id="PTHR46796">
    <property type="entry name" value="HTH-TYPE TRANSCRIPTIONAL ACTIVATOR RHAS-RELATED"/>
    <property type="match status" value="1"/>
</dbReference>
<dbReference type="InterPro" id="IPR050204">
    <property type="entry name" value="AraC_XylS_family_regulators"/>
</dbReference>
<keyword evidence="1" id="KW-0805">Transcription regulation</keyword>
<gene>
    <name evidence="6" type="ORF">F9L07_12165</name>
</gene>
<keyword evidence="3" id="KW-0804">Transcription</keyword>
<dbReference type="SMART" id="SM00342">
    <property type="entry name" value="HTH_ARAC"/>
    <property type="match status" value="1"/>
</dbReference>
<dbReference type="InterPro" id="IPR009057">
    <property type="entry name" value="Homeodomain-like_sf"/>
</dbReference>
<dbReference type="PROSITE" id="PS01124">
    <property type="entry name" value="HTH_ARAC_FAMILY_2"/>
    <property type="match status" value="1"/>
</dbReference>
<dbReference type="EMBL" id="WBVM01000001">
    <property type="protein sequence ID" value="KAB2812510.1"/>
    <property type="molecule type" value="Genomic_DNA"/>
</dbReference>